<feature type="transmembrane region" description="Helical" evidence="12">
    <location>
        <begin position="74"/>
        <end position="98"/>
    </location>
</feature>
<feature type="transmembrane region" description="Helical" evidence="12">
    <location>
        <begin position="456"/>
        <end position="475"/>
    </location>
</feature>
<evidence type="ECO:0000256" key="6">
    <source>
        <dbReference type="ARBA" id="ARBA00022989"/>
    </source>
</evidence>
<keyword evidence="4" id="KW-1003">Cell membrane</keyword>
<evidence type="ECO:0000313" key="14">
    <source>
        <dbReference type="Proteomes" id="UP000075615"/>
    </source>
</evidence>
<comment type="subcellular location">
    <subcellularLocation>
        <location evidence="1">Cell membrane</location>
        <topology evidence="1">Multi-pass membrane protein</topology>
    </subcellularLocation>
</comment>
<dbReference type="Proteomes" id="UP000075615">
    <property type="component" value="Unassembled WGS sequence"/>
</dbReference>
<evidence type="ECO:0000256" key="7">
    <source>
        <dbReference type="ARBA" id="ARBA00023053"/>
    </source>
</evidence>
<reference evidence="13 14" key="1">
    <citation type="submission" date="2016-01" db="EMBL/GenBank/DDBJ databases">
        <title>Genome sequencing of Roseivirga echinicomitans KMM 6058.</title>
        <authorList>
            <person name="Selvaratnam C."/>
            <person name="Thevarajoo S."/>
            <person name="Goh K.M."/>
            <person name="Ee R."/>
            <person name="Chan K.-G."/>
            <person name="Chong C.S."/>
        </authorList>
    </citation>
    <scope>NUCLEOTIDE SEQUENCE [LARGE SCALE GENOMIC DNA]</scope>
    <source>
        <strain evidence="13 14">KMM 6058</strain>
    </source>
</reference>
<comment type="similarity">
    <text evidence="2 11">Belongs to the sodium:solute symporter (SSF) (TC 2.A.21) family.</text>
</comment>
<feature type="transmembrane region" description="Helical" evidence="12">
    <location>
        <begin position="271"/>
        <end position="295"/>
    </location>
</feature>
<dbReference type="PANTHER" id="PTHR42985:SF47">
    <property type="entry name" value="INTEGRAL MEMBRANE TRANSPORT PROTEIN"/>
    <property type="match status" value="1"/>
</dbReference>
<evidence type="ECO:0000256" key="3">
    <source>
        <dbReference type="ARBA" id="ARBA00022448"/>
    </source>
</evidence>
<feature type="transmembrane region" description="Helical" evidence="12">
    <location>
        <begin position="315"/>
        <end position="336"/>
    </location>
</feature>
<name>A0A150XUT6_9BACT</name>
<dbReference type="OrthoDB" id="891563at2"/>
<feature type="transmembrane region" description="Helical" evidence="12">
    <location>
        <begin position="6"/>
        <end position="23"/>
    </location>
</feature>
<accession>A0A150XUT6</accession>
<keyword evidence="3" id="KW-0813">Transport</keyword>
<evidence type="ECO:0000256" key="2">
    <source>
        <dbReference type="ARBA" id="ARBA00006434"/>
    </source>
</evidence>
<keyword evidence="5 12" id="KW-0812">Transmembrane</keyword>
<feature type="transmembrane region" description="Helical" evidence="12">
    <location>
        <begin position="119"/>
        <end position="146"/>
    </location>
</feature>
<sequence length="489" mass="54356">MNPTLVISIIGGYFLLLILISRFTSKGADSATFFTANKQSPWYLVAFGMIGASLSGVTFISVPGEVGTSFFSYFQVVLGYVVGYIIIATVLIPLYYRLNLVSIYGYLEQRFGFWSYKTGSFFFMLSRTIGASFRLFLVASVLQIALFDSYGVPFWVSVLVTIALIWVYTFRGGIKTIVWTDTLQTFFMLSAVVVTIYILTKEMGIGIGDAITQIQESDYSKTFFFDWNNKNDFFKQFISGVFIAIVMTGLDQDMMQKNLTCRSLKDAQKNVFWFTIALVAANILFLGMGALLYLYAGQNGIEIPTRTDDFYPLIALNHLGTFGGIVFLLGIVAAAYSSADSALTSLTTAFCVDFLNFEKKEESVKKPIRLKVHLGFSVLLFIVIIIFNAINDSSVISAIFKVAGYTYGPLLGLFSFGMMTKLKVRDNLVLPVCLLSPAISYLVDMNSAAWFNGFEFGFFILIFNAGLTFLGMLMISTKKSATDFSPLKN</sequence>
<keyword evidence="8" id="KW-0406">Ion transport</keyword>
<protein>
    <submittedName>
        <fullName evidence="13">Sodium:solute symporter</fullName>
    </submittedName>
</protein>
<evidence type="ECO:0000313" key="13">
    <source>
        <dbReference type="EMBL" id="KYG82500.1"/>
    </source>
</evidence>
<evidence type="ECO:0000256" key="8">
    <source>
        <dbReference type="ARBA" id="ARBA00023065"/>
    </source>
</evidence>
<comment type="caution">
    <text evidence="13">The sequence shown here is derived from an EMBL/GenBank/DDBJ whole genome shotgun (WGS) entry which is preliminary data.</text>
</comment>
<dbReference type="Gene3D" id="1.20.1730.10">
    <property type="entry name" value="Sodium/glucose cotransporter"/>
    <property type="match status" value="1"/>
</dbReference>
<evidence type="ECO:0000256" key="12">
    <source>
        <dbReference type="SAM" id="Phobius"/>
    </source>
</evidence>
<dbReference type="GO" id="GO:0005886">
    <property type="term" value="C:plasma membrane"/>
    <property type="evidence" value="ECO:0007669"/>
    <property type="project" value="UniProtKB-SubCell"/>
</dbReference>
<keyword evidence="6 12" id="KW-1133">Transmembrane helix</keyword>
<dbReference type="PANTHER" id="PTHR42985">
    <property type="entry name" value="SODIUM-COUPLED MONOCARBOXYLATE TRANSPORTER"/>
    <property type="match status" value="1"/>
</dbReference>
<evidence type="ECO:0000256" key="5">
    <source>
        <dbReference type="ARBA" id="ARBA00022692"/>
    </source>
</evidence>
<keyword evidence="10" id="KW-0739">Sodium transport</keyword>
<feature type="transmembrane region" description="Helical" evidence="12">
    <location>
        <begin position="182"/>
        <end position="200"/>
    </location>
</feature>
<dbReference type="AlphaFoldDB" id="A0A150XUT6"/>
<evidence type="ECO:0000256" key="1">
    <source>
        <dbReference type="ARBA" id="ARBA00004651"/>
    </source>
</evidence>
<dbReference type="EMBL" id="LRDB01000003">
    <property type="protein sequence ID" value="KYG82500.1"/>
    <property type="molecule type" value="Genomic_DNA"/>
</dbReference>
<evidence type="ECO:0000256" key="4">
    <source>
        <dbReference type="ARBA" id="ARBA00022475"/>
    </source>
</evidence>
<dbReference type="InterPro" id="IPR001734">
    <property type="entry name" value="Na/solute_symporter"/>
</dbReference>
<feature type="transmembrane region" description="Helical" evidence="12">
    <location>
        <begin position="43"/>
        <end position="62"/>
    </location>
</feature>
<dbReference type="RefSeq" id="WP_068412537.1">
    <property type="nucleotide sequence ID" value="NZ_LRDB01000003.1"/>
</dbReference>
<dbReference type="GO" id="GO:0015293">
    <property type="term" value="F:symporter activity"/>
    <property type="evidence" value="ECO:0007669"/>
    <property type="project" value="TreeGrafter"/>
</dbReference>
<feature type="transmembrane region" description="Helical" evidence="12">
    <location>
        <begin position="233"/>
        <end position="250"/>
    </location>
</feature>
<proteinExistence type="inferred from homology"/>
<feature type="transmembrane region" description="Helical" evidence="12">
    <location>
        <begin position="370"/>
        <end position="390"/>
    </location>
</feature>
<dbReference type="InterPro" id="IPR038377">
    <property type="entry name" value="Na/Glc_symporter_sf"/>
</dbReference>
<dbReference type="CDD" id="cd10326">
    <property type="entry name" value="SLC5sbd_NIS-like"/>
    <property type="match status" value="1"/>
</dbReference>
<evidence type="ECO:0000256" key="10">
    <source>
        <dbReference type="ARBA" id="ARBA00023201"/>
    </source>
</evidence>
<dbReference type="STRING" id="296218.AWN68_14695"/>
<gene>
    <name evidence="13" type="ORF">AWN68_14695</name>
</gene>
<dbReference type="InterPro" id="IPR051163">
    <property type="entry name" value="Sodium:Solute_Symporter_SSF"/>
</dbReference>
<feature type="transmembrane region" description="Helical" evidence="12">
    <location>
        <begin position="152"/>
        <end position="170"/>
    </location>
</feature>
<feature type="transmembrane region" description="Helical" evidence="12">
    <location>
        <begin position="396"/>
        <end position="416"/>
    </location>
</feature>
<dbReference type="PROSITE" id="PS50283">
    <property type="entry name" value="NA_SOLUT_SYMP_3"/>
    <property type="match status" value="1"/>
</dbReference>
<dbReference type="Pfam" id="PF00474">
    <property type="entry name" value="SSF"/>
    <property type="match status" value="1"/>
</dbReference>
<keyword evidence="7" id="KW-0915">Sodium</keyword>
<evidence type="ECO:0000256" key="9">
    <source>
        <dbReference type="ARBA" id="ARBA00023136"/>
    </source>
</evidence>
<keyword evidence="14" id="KW-1185">Reference proteome</keyword>
<organism evidence="13 14">
    <name type="scientific">Roseivirga echinicomitans</name>
    <dbReference type="NCBI Taxonomy" id="296218"/>
    <lineage>
        <taxon>Bacteria</taxon>
        <taxon>Pseudomonadati</taxon>
        <taxon>Bacteroidota</taxon>
        <taxon>Cytophagia</taxon>
        <taxon>Cytophagales</taxon>
        <taxon>Roseivirgaceae</taxon>
        <taxon>Roseivirga</taxon>
    </lineage>
</organism>
<keyword evidence="9 12" id="KW-0472">Membrane</keyword>
<dbReference type="GO" id="GO:0006814">
    <property type="term" value="P:sodium ion transport"/>
    <property type="evidence" value="ECO:0007669"/>
    <property type="project" value="UniProtKB-KW"/>
</dbReference>
<evidence type="ECO:0000256" key="11">
    <source>
        <dbReference type="RuleBase" id="RU362091"/>
    </source>
</evidence>